<dbReference type="InterPro" id="IPR000667">
    <property type="entry name" value="Peptidase_S13"/>
</dbReference>
<dbReference type="Gene3D" id="3.40.710.10">
    <property type="entry name" value="DD-peptidase/beta-lactamase superfamily"/>
    <property type="match status" value="2"/>
</dbReference>
<dbReference type="EMBL" id="LXEY01000019">
    <property type="protein sequence ID" value="OAV60599.1"/>
    <property type="molecule type" value="Genomic_DNA"/>
</dbReference>
<dbReference type="OrthoDB" id="56883at2"/>
<dbReference type="PANTHER" id="PTHR30023">
    <property type="entry name" value="D-ALANYL-D-ALANINE CARBOXYPEPTIDASE"/>
    <property type="match status" value="1"/>
</dbReference>
<dbReference type="Proteomes" id="UP000078292">
    <property type="component" value="Unassembled WGS sequence"/>
</dbReference>
<evidence type="ECO:0000256" key="1">
    <source>
        <dbReference type="ARBA" id="ARBA00006096"/>
    </source>
</evidence>
<evidence type="ECO:0000313" key="5">
    <source>
        <dbReference type="Proteomes" id="UP000078292"/>
    </source>
</evidence>
<dbReference type="RefSeq" id="WP_043058137.1">
    <property type="nucleotide sequence ID" value="NZ_LXEY01000019.1"/>
</dbReference>
<comment type="similarity">
    <text evidence="1">Belongs to the peptidase S13 family.</text>
</comment>
<comment type="caution">
    <text evidence="4">The sequence shown here is derived from an EMBL/GenBank/DDBJ whole genome shotgun (WGS) entry which is preliminary data.</text>
</comment>
<proteinExistence type="inferred from homology"/>
<gene>
    <name evidence="4" type="ORF">A6F49_11665</name>
</gene>
<keyword evidence="3" id="KW-0472">Membrane</keyword>
<keyword evidence="5" id="KW-1185">Reference proteome</keyword>
<evidence type="ECO:0000313" key="4">
    <source>
        <dbReference type="EMBL" id="OAV60599.1"/>
    </source>
</evidence>
<dbReference type="GO" id="GO:0000270">
    <property type="term" value="P:peptidoglycan metabolic process"/>
    <property type="evidence" value="ECO:0007669"/>
    <property type="project" value="TreeGrafter"/>
</dbReference>
<dbReference type="GO" id="GO:0004185">
    <property type="term" value="F:serine-type carboxypeptidase activity"/>
    <property type="evidence" value="ECO:0007669"/>
    <property type="project" value="InterPro"/>
</dbReference>
<sequence length="517" mass="54663">MMASKPSGRRAKIAASGRRRWLPWILGIVLGLVAGGGMTMAYAPPNADVIRVQAADWSHHMRDLITPGASPAPTKTWVGDPKIYAAAPVALPPENTTDHEHVDDDVDELINVNAPIPDTGQLTAALDDARASLDLNHRMLVVDAATGTTLYDVGGQDAIVPASTLKLFTAISALHHLDASHRFTTSASYDPAQGVTLIGGGDGLLSNGESTGETVGYAGLADLANKTWEAIQQDVAQSGVIDVRVDVSRYAQPYTHPSWTEGLMTGGWVSPVYPLNTWGGFVTDPQLASDAVEDGAAYATAAFAQRLTEAAAQAGYDVEFSNAGRTTQRTEAEPVAGVQSATLGEQLQFAMKQSNNMLFEMFGREAALTAGATPDFTGSTATTITTLQELGLDVEHLHFVDNSGLSPNSRATLHATVQLFDLMLTNEQFRPIFHTLTIAGFDGTMRNRMTQAPYSGVVRSKTGTLEVASSNAGLTVTADGRALWFAINTSGADGDYAAARGEQDHLAEVLTDCGCSK</sequence>
<evidence type="ECO:0000256" key="2">
    <source>
        <dbReference type="ARBA" id="ARBA00022801"/>
    </source>
</evidence>
<protein>
    <recommendedName>
        <fullName evidence="6">D-alanyl-D-alanine carboxypeptidase</fullName>
    </recommendedName>
</protein>
<keyword evidence="3" id="KW-1133">Transmembrane helix</keyword>
<keyword evidence="3" id="KW-0812">Transmembrane</keyword>
<dbReference type="InterPro" id="IPR012338">
    <property type="entry name" value="Beta-lactam/transpept-like"/>
</dbReference>
<reference evidence="4 5" key="1">
    <citation type="submission" date="2016-04" db="EMBL/GenBank/DDBJ databases">
        <title>First whole genome shotgun sequence of the bacterium Enteractinococcus sp. strain UASWS1574.</title>
        <authorList>
            <person name="Crovadore J."/>
            <person name="Chablais R."/>
            <person name="Lefort F."/>
        </authorList>
    </citation>
    <scope>NUCLEOTIDE SEQUENCE [LARGE SCALE GENOMIC DNA]</scope>
    <source>
        <strain evidence="4 5">UASWS1574</strain>
    </source>
</reference>
<accession>A0A1B7LYW5</accession>
<organism evidence="4 5">
    <name type="scientific">Enteractinococcus helveticum</name>
    <dbReference type="NCBI Taxonomy" id="1837282"/>
    <lineage>
        <taxon>Bacteria</taxon>
        <taxon>Bacillati</taxon>
        <taxon>Actinomycetota</taxon>
        <taxon>Actinomycetes</taxon>
        <taxon>Micrococcales</taxon>
        <taxon>Micrococcaceae</taxon>
    </lineage>
</organism>
<dbReference type="PRINTS" id="PR00922">
    <property type="entry name" value="DADACBPTASE3"/>
</dbReference>
<dbReference type="GO" id="GO:0006508">
    <property type="term" value="P:proteolysis"/>
    <property type="evidence" value="ECO:0007669"/>
    <property type="project" value="InterPro"/>
</dbReference>
<dbReference type="PANTHER" id="PTHR30023:SF0">
    <property type="entry name" value="PENICILLIN-SENSITIVE CARBOXYPEPTIDASE A"/>
    <property type="match status" value="1"/>
</dbReference>
<evidence type="ECO:0000256" key="3">
    <source>
        <dbReference type="SAM" id="Phobius"/>
    </source>
</evidence>
<name>A0A1B7LYW5_9MICC</name>
<dbReference type="STRING" id="1837282.A6F49_11665"/>
<dbReference type="AlphaFoldDB" id="A0A1B7LYW5"/>
<dbReference type="Pfam" id="PF02113">
    <property type="entry name" value="Peptidase_S13"/>
    <property type="match status" value="2"/>
</dbReference>
<feature type="transmembrane region" description="Helical" evidence="3">
    <location>
        <begin position="21"/>
        <end position="43"/>
    </location>
</feature>
<dbReference type="SUPFAM" id="SSF56601">
    <property type="entry name" value="beta-lactamase/transpeptidase-like"/>
    <property type="match status" value="1"/>
</dbReference>
<evidence type="ECO:0008006" key="6">
    <source>
        <dbReference type="Google" id="ProtNLM"/>
    </source>
</evidence>
<keyword evidence="2" id="KW-0378">Hydrolase</keyword>